<dbReference type="EMBL" id="SMFZ01000002">
    <property type="protein sequence ID" value="TCK22927.1"/>
    <property type="molecule type" value="Genomic_DNA"/>
</dbReference>
<evidence type="ECO:0000256" key="4">
    <source>
        <dbReference type="ARBA" id="ARBA00022842"/>
    </source>
</evidence>
<organism evidence="9 10">
    <name type="scientific">Pseudonocardia endophytica</name>
    <dbReference type="NCBI Taxonomy" id="401976"/>
    <lineage>
        <taxon>Bacteria</taxon>
        <taxon>Bacillati</taxon>
        <taxon>Actinomycetota</taxon>
        <taxon>Actinomycetes</taxon>
        <taxon>Pseudonocardiales</taxon>
        <taxon>Pseudonocardiaceae</taxon>
        <taxon>Pseudonocardia</taxon>
    </lineage>
</organism>
<comment type="cofactor">
    <cofactor evidence="1">
        <name>Mg(2+)</name>
        <dbReference type="ChEBI" id="CHEBI:18420"/>
    </cofactor>
</comment>
<feature type="domain" description="Alpha-D-phosphohexomutase C-terminal" evidence="6">
    <location>
        <begin position="503"/>
        <end position="551"/>
    </location>
</feature>
<dbReference type="NCBIfam" id="TIGR01132">
    <property type="entry name" value="pgm"/>
    <property type="match status" value="1"/>
</dbReference>
<dbReference type="Pfam" id="PF00408">
    <property type="entry name" value="PGM_PMM_IV"/>
    <property type="match status" value="1"/>
</dbReference>
<evidence type="ECO:0000256" key="5">
    <source>
        <dbReference type="ARBA" id="ARBA00023235"/>
    </source>
</evidence>
<evidence type="ECO:0000313" key="10">
    <source>
        <dbReference type="Proteomes" id="UP000295560"/>
    </source>
</evidence>
<proteinExistence type="inferred from homology"/>
<name>A0A4R1HKL9_PSEEN</name>
<gene>
    <name evidence="9" type="ORF">EV378_6938</name>
</gene>
<dbReference type="Gene3D" id="3.30.310.50">
    <property type="entry name" value="Alpha-D-phosphohexomutase, C-terminal domain"/>
    <property type="match status" value="1"/>
</dbReference>
<dbReference type="Pfam" id="PF02878">
    <property type="entry name" value="PGM_PMM_I"/>
    <property type="match status" value="1"/>
</dbReference>
<dbReference type="PANTHER" id="PTHR45745">
    <property type="entry name" value="PHOSPHOMANNOMUTASE 45A"/>
    <property type="match status" value="1"/>
</dbReference>
<dbReference type="Proteomes" id="UP000295560">
    <property type="component" value="Unassembled WGS sequence"/>
</dbReference>
<dbReference type="GO" id="GO:0008973">
    <property type="term" value="F:phosphopentomutase activity"/>
    <property type="evidence" value="ECO:0007669"/>
    <property type="project" value="TreeGrafter"/>
</dbReference>
<evidence type="ECO:0000259" key="7">
    <source>
        <dbReference type="Pfam" id="PF02878"/>
    </source>
</evidence>
<evidence type="ECO:0000256" key="3">
    <source>
        <dbReference type="ARBA" id="ARBA00022723"/>
    </source>
</evidence>
<dbReference type="InterPro" id="IPR036900">
    <property type="entry name" value="A-D-PHexomutase_C_sf"/>
</dbReference>
<dbReference type="Pfam" id="PF02880">
    <property type="entry name" value="PGM_PMM_III"/>
    <property type="match status" value="1"/>
</dbReference>
<sequence length="564" mass="59237">MSVHDRAGTRARPEDLVNVPALLAAYAEDHPDPSVAAQRVAFGTSGHRGSSLTTTFNDDHIAATSQAICEYREEQGTDGPLYLGRDSHALSEPAWRTATEVFAANGVQVLVDAGGRFTPTPAVSHAILATNRGRSSRLADGVVVTPSHNPPADGGFKYNPPDGGPAGTDATTWIANRANELLEAELHGVRRVPFEAVSADVGHYDFLDAYVSELDQVLDMDAIRAAGVRIGADPLGGASVDYWAAIAERYSLDLTVTNPETDPAFSFMTLDWDGKIRMDCSSPYAMASLVEIMRGGAEARSAGAPLAAPYRIATGNDADSDRHGIVTADGGLMNPNHFLAVAIDYLYRNRSGWPAGAAVGKTVVSSTMIDRVTADLGRELYEVPVGFKWFVPGLRSGDLAFGGEESAGASFLRLDGTPWSTDKDGIILALLASEITAVTGRTPSEHYAELTARHGEPAYARTDVACSAEDKQRLGKLDAGAVTATELAGEPITAKLTSAPGNGAAIGGLKVQTASGWFAARPSGTEDVYKVYAESFLGPEHLARIQDEARDVVAGALGGAKAGV</sequence>
<keyword evidence="10" id="KW-1185">Reference proteome</keyword>
<dbReference type="RefSeq" id="WP_132432114.1">
    <property type="nucleotide sequence ID" value="NZ_SMFZ01000002.1"/>
</dbReference>
<evidence type="ECO:0000259" key="8">
    <source>
        <dbReference type="Pfam" id="PF02880"/>
    </source>
</evidence>
<evidence type="ECO:0000313" key="9">
    <source>
        <dbReference type="EMBL" id="TCK22927.1"/>
    </source>
</evidence>
<comment type="caution">
    <text evidence="9">The sequence shown here is derived from an EMBL/GenBank/DDBJ whole genome shotgun (WGS) entry which is preliminary data.</text>
</comment>
<dbReference type="InterPro" id="IPR016055">
    <property type="entry name" value="A-D-PHexomutase_a/b/a-I/II/III"/>
</dbReference>
<dbReference type="InterPro" id="IPR005843">
    <property type="entry name" value="A-D-PHexomutase_C"/>
</dbReference>
<dbReference type="PROSITE" id="PS00710">
    <property type="entry name" value="PGM_PMM"/>
    <property type="match status" value="1"/>
</dbReference>
<dbReference type="SUPFAM" id="SSF55957">
    <property type="entry name" value="Phosphoglucomutase, C-terminal domain"/>
    <property type="match status" value="1"/>
</dbReference>
<comment type="similarity">
    <text evidence="2">Belongs to the phosphohexose mutase family.</text>
</comment>
<dbReference type="Gene3D" id="3.40.120.10">
    <property type="entry name" value="Alpha-D-Glucose-1,6-Bisphosphate, subunit A, domain 3"/>
    <property type="match status" value="3"/>
</dbReference>
<evidence type="ECO:0000259" key="6">
    <source>
        <dbReference type="Pfam" id="PF00408"/>
    </source>
</evidence>
<evidence type="ECO:0000256" key="1">
    <source>
        <dbReference type="ARBA" id="ARBA00001946"/>
    </source>
</evidence>
<dbReference type="GO" id="GO:0004614">
    <property type="term" value="F:phosphoglucomutase activity"/>
    <property type="evidence" value="ECO:0007669"/>
    <property type="project" value="InterPro"/>
</dbReference>
<keyword evidence="3" id="KW-0479">Metal-binding</keyword>
<dbReference type="GO" id="GO:0005975">
    <property type="term" value="P:carbohydrate metabolic process"/>
    <property type="evidence" value="ECO:0007669"/>
    <property type="project" value="InterPro"/>
</dbReference>
<dbReference type="GO" id="GO:0006166">
    <property type="term" value="P:purine ribonucleoside salvage"/>
    <property type="evidence" value="ECO:0007669"/>
    <property type="project" value="TreeGrafter"/>
</dbReference>
<evidence type="ECO:0000256" key="2">
    <source>
        <dbReference type="ARBA" id="ARBA00010231"/>
    </source>
</evidence>
<keyword evidence="4" id="KW-0460">Magnesium</keyword>
<dbReference type="InterPro" id="IPR005844">
    <property type="entry name" value="A-D-PHexomutase_a/b/a-I"/>
</dbReference>
<feature type="domain" description="Alpha-D-phosphohexomutase alpha/beta/alpha" evidence="7">
    <location>
        <begin position="40"/>
        <end position="181"/>
    </location>
</feature>
<accession>A0A4R1HKL9</accession>
<feature type="domain" description="Alpha-D-phosphohexomutase alpha/beta/alpha" evidence="8">
    <location>
        <begin position="334"/>
        <end position="452"/>
    </location>
</feature>
<dbReference type="InterPro" id="IPR005852">
    <property type="entry name" value="PGM_a-D-Glc-sp"/>
</dbReference>
<dbReference type="AlphaFoldDB" id="A0A4R1HKL9"/>
<dbReference type="OrthoDB" id="9806956at2"/>
<dbReference type="PANTHER" id="PTHR45745:SF1">
    <property type="entry name" value="PHOSPHOGLUCOMUTASE 2B-RELATED"/>
    <property type="match status" value="1"/>
</dbReference>
<keyword evidence="5" id="KW-0413">Isomerase</keyword>
<reference evidence="9 10" key="1">
    <citation type="submission" date="2019-03" db="EMBL/GenBank/DDBJ databases">
        <title>Sequencing the genomes of 1000 actinobacteria strains.</title>
        <authorList>
            <person name="Klenk H.-P."/>
        </authorList>
    </citation>
    <scope>NUCLEOTIDE SEQUENCE [LARGE SCALE GENOMIC DNA]</scope>
    <source>
        <strain evidence="9 10">DSM 44969</strain>
    </source>
</reference>
<dbReference type="SUPFAM" id="SSF53738">
    <property type="entry name" value="Phosphoglucomutase, first 3 domains"/>
    <property type="match status" value="2"/>
</dbReference>
<protein>
    <submittedName>
        <fullName evidence="9">Phosphoglucomutase</fullName>
    </submittedName>
</protein>
<dbReference type="InterPro" id="IPR016066">
    <property type="entry name" value="A-D-PHexomutase_CS"/>
</dbReference>
<dbReference type="InterPro" id="IPR005846">
    <property type="entry name" value="A-D-PHexomutase_a/b/a-III"/>
</dbReference>
<dbReference type="CDD" id="cd05801">
    <property type="entry name" value="PGM_like3"/>
    <property type="match status" value="1"/>
</dbReference>
<dbReference type="GO" id="GO:0000287">
    <property type="term" value="F:magnesium ion binding"/>
    <property type="evidence" value="ECO:0007669"/>
    <property type="project" value="InterPro"/>
</dbReference>